<dbReference type="Proteomes" id="UP001176940">
    <property type="component" value="Unassembled WGS sequence"/>
</dbReference>
<feature type="transmembrane region" description="Helical" evidence="7">
    <location>
        <begin position="163"/>
        <end position="188"/>
    </location>
</feature>
<evidence type="ECO:0000256" key="4">
    <source>
        <dbReference type="ARBA" id="ARBA00022989"/>
    </source>
</evidence>
<proteinExistence type="inferred from homology"/>
<dbReference type="Pfam" id="PF04505">
    <property type="entry name" value="CD225"/>
    <property type="match status" value="1"/>
</dbReference>
<evidence type="ECO:0000256" key="6">
    <source>
        <dbReference type="SAM" id="MobiDB-lite"/>
    </source>
</evidence>
<dbReference type="InterPro" id="IPR051517">
    <property type="entry name" value="IFITM_antiviral_protein"/>
</dbReference>
<keyword evidence="5 7" id="KW-0472">Membrane</keyword>
<dbReference type="EMBL" id="CAUEEQ010020607">
    <property type="protein sequence ID" value="CAJ0942977.1"/>
    <property type="molecule type" value="Genomic_DNA"/>
</dbReference>
<name>A0ABN9LIW6_9NEOB</name>
<keyword evidence="9" id="KW-1185">Reference proteome</keyword>
<evidence type="ECO:0000256" key="5">
    <source>
        <dbReference type="ARBA" id="ARBA00023136"/>
    </source>
</evidence>
<dbReference type="InterPro" id="IPR007593">
    <property type="entry name" value="CD225/Dispanin_fam"/>
</dbReference>
<sequence length="195" mass="21824">VVKSSAEIRGVGGGSGGRRREMNVLNNSFGMVTRVNIGYVPPKSPGEDSLSCISKKIMENRNFERELNNPPRYDAQTYQPLKEEMEFGSYPPQTVQSTVVTIMPESPPVRDHIIWSLFNTMYLNFCCLGFLAFVFSVKSRDRKLHGDRNSATSYGSTARSLNIAATVLSILFTIVVIIIFVIQVQYAVQVVQQSY</sequence>
<gene>
    <name evidence="8" type="ORF">RIMI_LOCUS9791765</name>
</gene>
<comment type="caution">
    <text evidence="8">The sequence shown here is derived from an EMBL/GenBank/DDBJ whole genome shotgun (WGS) entry which is preliminary data.</text>
</comment>
<feature type="transmembrane region" description="Helical" evidence="7">
    <location>
        <begin position="113"/>
        <end position="135"/>
    </location>
</feature>
<dbReference type="PANTHER" id="PTHR13999:SF4">
    <property type="entry name" value="INTERFERON-INDUCED TRANSMEMBRANE PROTEIN 3"/>
    <property type="match status" value="1"/>
</dbReference>
<organism evidence="8 9">
    <name type="scientific">Ranitomeya imitator</name>
    <name type="common">mimic poison frog</name>
    <dbReference type="NCBI Taxonomy" id="111125"/>
    <lineage>
        <taxon>Eukaryota</taxon>
        <taxon>Metazoa</taxon>
        <taxon>Chordata</taxon>
        <taxon>Craniata</taxon>
        <taxon>Vertebrata</taxon>
        <taxon>Euteleostomi</taxon>
        <taxon>Amphibia</taxon>
        <taxon>Batrachia</taxon>
        <taxon>Anura</taxon>
        <taxon>Neobatrachia</taxon>
        <taxon>Hyloidea</taxon>
        <taxon>Dendrobatidae</taxon>
        <taxon>Dendrobatinae</taxon>
        <taxon>Ranitomeya</taxon>
    </lineage>
</organism>
<evidence type="ECO:0000256" key="1">
    <source>
        <dbReference type="ARBA" id="ARBA00004370"/>
    </source>
</evidence>
<keyword evidence="4 7" id="KW-1133">Transmembrane helix</keyword>
<comment type="similarity">
    <text evidence="2">Belongs to the CD225/Dispanin family.</text>
</comment>
<feature type="region of interest" description="Disordered" evidence="6">
    <location>
        <begin position="1"/>
        <end position="20"/>
    </location>
</feature>
<accession>A0ABN9LIW6</accession>
<evidence type="ECO:0000256" key="7">
    <source>
        <dbReference type="SAM" id="Phobius"/>
    </source>
</evidence>
<comment type="subcellular location">
    <subcellularLocation>
        <location evidence="1">Membrane</location>
    </subcellularLocation>
</comment>
<evidence type="ECO:0000313" key="8">
    <source>
        <dbReference type="EMBL" id="CAJ0942977.1"/>
    </source>
</evidence>
<evidence type="ECO:0000256" key="3">
    <source>
        <dbReference type="ARBA" id="ARBA00022692"/>
    </source>
</evidence>
<keyword evidence="3 7" id="KW-0812">Transmembrane</keyword>
<dbReference type="PANTHER" id="PTHR13999">
    <property type="entry name" value="INTERFERON INDUCIBLE TRANSMEMBRANE PROTEIN"/>
    <property type="match status" value="1"/>
</dbReference>
<feature type="non-terminal residue" evidence="8">
    <location>
        <position position="1"/>
    </location>
</feature>
<evidence type="ECO:0000313" key="9">
    <source>
        <dbReference type="Proteomes" id="UP001176940"/>
    </source>
</evidence>
<protein>
    <submittedName>
        <fullName evidence="8">Uncharacterized protein</fullName>
    </submittedName>
</protein>
<reference evidence="8" key="1">
    <citation type="submission" date="2023-07" db="EMBL/GenBank/DDBJ databases">
        <authorList>
            <person name="Stuckert A."/>
        </authorList>
    </citation>
    <scope>NUCLEOTIDE SEQUENCE</scope>
</reference>
<evidence type="ECO:0000256" key="2">
    <source>
        <dbReference type="ARBA" id="ARBA00006843"/>
    </source>
</evidence>